<evidence type="ECO:0000313" key="4">
    <source>
        <dbReference type="Proteomes" id="UP001430356"/>
    </source>
</evidence>
<keyword evidence="2" id="KW-0472">Membrane</keyword>
<feature type="compositionally biased region" description="Acidic residues" evidence="1">
    <location>
        <begin position="534"/>
        <end position="544"/>
    </location>
</feature>
<feature type="transmembrane region" description="Helical" evidence="2">
    <location>
        <begin position="492"/>
        <end position="512"/>
    </location>
</feature>
<feature type="transmembrane region" description="Helical" evidence="2">
    <location>
        <begin position="730"/>
        <end position="750"/>
    </location>
</feature>
<keyword evidence="2" id="KW-0812">Transmembrane</keyword>
<dbReference type="PANTHER" id="PTHR42253">
    <property type="entry name" value="TRANSMEMBRANE PROTEIN-RELATED"/>
    <property type="match status" value="1"/>
</dbReference>
<evidence type="ECO:0000256" key="2">
    <source>
        <dbReference type="SAM" id="Phobius"/>
    </source>
</evidence>
<feature type="region of interest" description="Disordered" evidence="1">
    <location>
        <begin position="130"/>
        <end position="160"/>
    </location>
</feature>
<reference evidence="3 4" key="1">
    <citation type="journal article" date="2021" name="MBio">
        <title>A New Model Trypanosomatid, Novymonas esmeraldas: Genomic Perception of Its 'Candidatus Pandoraea novymonadis' Endosymbiont.</title>
        <authorList>
            <person name="Zakharova A."/>
            <person name="Saura A."/>
            <person name="Butenko A."/>
            <person name="Podesvova L."/>
            <person name="Warmusova S."/>
            <person name="Kostygov A.Y."/>
            <person name="Nenarokova A."/>
            <person name="Lukes J."/>
            <person name="Opperdoes F.R."/>
            <person name="Yurchenko V."/>
        </authorList>
    </citation>
    <scope>NUCLEOTIDE SEQUENCE [LARGE SCALE GENOMIC DNA]</scope>
    <source>
        <strain evidence="3 4">E262AT.01</strain>
    </source>
</reference>
<evidence type="ECO:0000256" key="1">
    <source>
        <dbReference type="SAM" id="MobiDB-lite"/>
    </source>
</evidence>
<keyword evidence="4" id="KW-1185">Reference proteome</keyword>
<evidence type="ECO:0000313" key="3">
    <source>
        <dbReference type="EMBL" id="KAK7199022.1"/>
    </source>
</evidence>
<feature type="compositionally biased region" description="Polar residues" evidence="1">
    <location>
        <begin position="145"/>
        <end position="155"/>
    </location>
</feature>
<name>A0AAW0EXJ6_9TRYP</name>
<proteinExistence type="predicted"/>
<comment type="caution">
    <text evidence="3">The sequence shown here is derived from an EMBL/GenBank/DDBJ whole genome shotgun (WGS) entry which is preliminary data.</text>
</comment>
<dbReference type="PANTHER" id="PTHR42253:SF1">
    <property type="entry name" value="TRANSMEMBRANE PROTEIN"/>
    <property type="match status" value="1"/>
</dbReference>
<dbReference type="EMBL" id="JAECZO010000201">
    <property type="protein sequence ID" value="KAK7199022.1"/>
    <property type="molecule type" value="Genomic_DNA"/>
</dbReference>
<feature type="compositionally biased region" description="Low complexity" evidence="1">
    <location>
        <begin position="828"/>
        <end position="838"/>
    </location>
</feature>
<feature type="compositionally biased region" description="Basic residues" evidence="1">
    <location>
        <begin position="802"/>
        <end position="815"/>
    </location>
</feature>
<accession>A0AAW0EXJ6</accession>
<sequence length="838" mass="88811">MAAVALMSTPPHTNSSHAPRSYQLPPQPVTHDHQLSHDRPPLFFTEHRRPPPRTAQGIVSPTPTHTDASATVDDDVGGARLLLPPPHMQRPAPPVKSYGTTSSDISDPASLSTGSAVVAMPTSLDAVDSPAAVSTAHRSADGIDTRSSGGSTPPAATQHGWSGYTGAAAVPAYDPHRAAAAAAAAAAPGTGDAQEPQAMPGGGNGTTPAAGALAGGMAAAAGAPRRLTPGMAALLGNGPAPSFSTAASPSHTGPPPTFMQLAVRRLQSTSPLQFLWVLMLMVMLLVGNAFQVIFLNFWIHEFPTKPVPTHAPRSSSSAAASTSGGGGGGEERAEALASSYTTFVISAALFPAFFIVLSIAYAVWRRPNLAFAREWSGWWMLLGIGALDTLNSAMAIYAAAHTPEVLQALFVSLVPIYSAVFTKWFLKDPRNYANPFIAVSFSLIAAGVGLASLFGYITTHRNNSDTAGDGLVALLQHVLVDGPPSSAAAVDRQIWCIIFFFSVPPTVLMNVWQTKYMIRYTSDPSLITYLEQRGDEDADEDDEAAAAASQHTRLLGGHERAQQQQQPSGAAETGIAATAAASPRSSGSSSAASDTSAARQCIRRPRDFLLQGEDTSVKLVMLASDTAIQAFLAFALLPMDALPWFGGSDSIREAVQNLDEGIDCVLHCPKNMRYCLLYSMGFVLVYIASAYLNRYSVTLCSMVSQLSGPITALVLVAVPSLNMTGDASPWYVSVLAVLLLSCGTVTYVYWDEMTAEEKEAGEMELKWAMMREQARAIAAEETGSVDDSSASTSPSQQQQQQQHRRSRSRRFRRRRQSDYVVVVDRDAAGANPAGQQQQ</sequence>
<feature type="transmembrane region" description="Helical" evidence="2">
    <location>
        <begin position="405"/>
        <end position="426"/>
    </location>
</feature>
<organism evidence="3 4">
    <name type="scientific">Novymonas esmeraldas</name>
    <dbReference type="NCBI Taxonomy" id="1808958"/>
    <lineage>
        <taxon>Eukaryota</taxon>
        <taxon>Discoba</taxon>
        <taxon>Euglenozoa</taxon>
        <taxon>Kinetoplastea</taxon>
        <taxon>Metakinetoplastina</taxon>
        <taxon>Trypanosomatida</taxon>
        <taxon>Trypanosomatidae</taxon>
        <taxon>Novymonas</taxon>
    </lineage>
</organism>
<feature type="compositionally biased region" description="Polar residues" evidence="1">
    <location>
        <begin position="57"/>
        <end position="69"/>
    </location>
</feature>
<dbReference type="Proteomes" id="UP001430356">
    <property type="component" value="Unassembled WGS sequence"/>
</dbReference>
<feature type="compositionally biased region" description="Low complexity" evidence="1">
    <location>
        <begin position="568"/>
        <end position="598"/>
    </location>
</feature>
<feature type="transmembrane region" description="Helical" evidence="2">
    <location>
        <begin position="438"/>
        <end position="457"/>
    </location>
</feature>
<feature type="transmembrane region" description="Helical" evidence="2">
    <location>
        <begin position="274"/>
        <end position="299"/>
    </location>
</feature>
<feature type="compositionally biased region" description="Pro residues" evidence="1">
    <location>
        <begin position="83"/>
        <end position="94"/>
    </location>
</feature>
<feature type="transmembrane region" description="Helical" evidence="2">
    <location>
        <begin position="343"/>
        <end position="364"/>
    </location>
</feature>
<protein>
    <submittedName>
        <fullName evidence="3">Uncharacterized protein</fullName>
    </submittedName>
</protein>
<feature type="compositionally biased region" description="Low complexity" evidence="1">
    <location>
        <begin position="788"/>
        <end position="801"/>
    </location>
</feature>
<feature type="region of interest" description="Disordered" evidence="1">
    <location>
        <begin position="310"/>
        <end position="331"/>
    </location>
</feature>
<gene>
    <name evidence="3" type="ORF">NESM_000870400</name>
</gene>
<feature type="region of interest" description="Disordered" evidence="1">
    <location>
        <begin position="184"/>
        <end position="204"/>
    </location>
</feature>
<feature type="compositionally biased region" description="Basic and acidic residues" evidence="1">
    <location>
        <begin position="30"/>
        <end position="49"/>
    </location>
</feature>
<feature type="compositionally biased region" description="Polar residues" evidence="1">
    <location>
        <begin position="98"/>
        <end position="111"/>
    </location>
</feature>
<feature type="region of interest" description="Disordered" evidence="1">
    <location>
        <begin position="1"/>
        <end position="111"/>
    </location>
</feature>
<dbReference type="AlphaFoldDB" id="A0AAW0EXJ6"/>
<keyword evidence="2" id="KW-1133">Transmembrane helix</keyword>
<feature type="region of interest" description="Disordered" evidence="1">
    <location>
        <begin position="534"/>
        <end position="598"/>
    </location>
</feature>
<feature type="region of interest" description="Disordered" evidence="1">
    <location>
        <begin position="779"/>
        <end position="838"/>
    </location>
</feature>
<feature type="transmembrane region" description="Helical" evidence="2">
    <location>
        <begin position="376"/>
        <end position="399"/>
    </location>
</feature>
<feature type="transmembrane region" description="Helical" evidence="2">
    <location>
        <begin position="676"/>
        <end position="692"/>
    </location>
</feature>